<dbReference type="SUPFAM" id="SSF50985">
    <property type="entry name" value="RCC1/BLIP-II"/>
    <property type="match status" value="1"/>
</dbReference>
<dbReference type="InterPro" id="IPR009091">
    <property type="entry name" value="RCC1/BLIP-II"/>
</dbReference>
<dbReference type="Gene3D" id="2.130.10.30">
    <property type="entry name" value="Regulator of chromosome condensation 1/beta-lactamase-inhibitor protein II"/>
    <property type="match status" value="1"/>
</dbReference>
<evidence type="ECO:0000256" key="3">
    <source>
        <dbReference type="PROSITE-ProRule" id="PRU00235"/>
    </source>
</evidence>
<dbReference type="Pfam" id="PF25390">
    <property type="entry name" value="WD40_RLD"/>
    <property type="match status" value="1"/>
</dbReference>
<dbReference type="InterPro" id="IPR000408">
    <property type="entry name" value="Reg_chr_condens"/>
</dbReference>
<organism evidence="5 6">
    <name type="scientific">Pyrrhoderma noxium</name>
    <dbReference type="NCBI Taxonomy" id="2282107"/>
    <lineage>
        <taxon>Eukaryota</taxon>
        <taxon>Fungi</taxon>
        <taxon>Dikarya</taxon>
        <taxon>Basidiomycota</taxon>
        <taxon>Agaricomycotina</taxon>
        <taxon>Agaricomycetes</taxon>
        <taxon>Hymenochaetales</taxon>
        <taxon>Hymenochaetaceae</taxon>
        <taxon>Pyrrhoderma</taxon>
    </lineage>
</organism>
<dbReference type="GO" id="GO:0005085">
    <property type="term" value="F:guanyl-nucleotide exchange factor activity"/>
    <property type="evidence" value="ECO:0007669"/>
    <property type="project" value="TreeGrafter"/>
</dbReference>
<name>A0A286UHC1_9AGAM</name>
<evidence type="ECO:0000256" key="2">
    <source>
        <dbReference type="ARBA" id="ARBA00022737"/>
    </source>
</evidence>
<dbReference type="AlphaFoldDB" id="A0A286UHC1"/>
<feature type="repeat" description="RCC1" evidence="3">
    <location>
        <begin position="63"/>
        <end position="132"/>
    </location>
</feature>
<dbReference type="InterPro" id="IPR058923">
    <property type="entry name" value="RCC1-like_dom"/>
</dbReference>
<feature type="repeat" description="RCC1" evidence="3">
    <location>
        <begin position="202"/>
        <end position="259"/>
    </location>
</feature>
<dbReference type="Proteomes" id="UP000217199">
    <property type="component" value="Unassembled WGS sequence"/>
</dbReference>
<feature type="repeat" description="RCC1" evidence="3">
    <location>
        <begin position="260"/>
        <end position="312"/>
    </location>
</feature>
<dbReference type="STRING" id="2282107.A0A286UHC1"/>
<comment type="caution">
    <text evidence="5">The sequence shown here is derived from an EMBL/GenBank/DDBJ whole genome shotgun (WGS) entry which is preliminary data.</text>
</comment>
<dbReference type="PROSITE" id="PS00625">
    <property type="entry name" value="RCC1_1"/>
    <property type="match status" value="1"/>
</dbReference>
<dbReference type="InterPro" id="IPR051553">
    <property type="entry name" value="Ran_GTPase-activating"/>
</dbReference>
<dbReference type="EMBL" id="NBII01000005">
    <property type="protein sequence ID" value="PAV18919.1"/>
    <property type="molecule type" value="Genomic_DNA"/>
</dbReference>
<dbReference type="PROSITE" id="PS00626">
    <property type="entry name" value="RCC1_2"/>
    <property type="match status" value="3"/>
</dbReference>
<dbReference type="OrthoDB" id="61110at2759"/>
<dbReference type="PANTHER" id="PTHR45982:SF1">
    <property type="entry name" value="REGULATOR OF CHROMOSOME CONDENSATION"/>
    <property type="match status" value="1"/>
</dbReference>
<evidence type="ECO:0000313" key="5">
    <source>
        <dbReference type="EMBL" id="PAV18919.1"/>
    </source>
</evidence>
<gene>
    <name evidence="5" type="ORF">PNOK_0576200</name>
</gene>
<evidence type="ECO:0000259" key="4">
    <source>
        <dbReference type="Pfam" id="PF25390"/>
    </source>
</evidence>
<feature type="domain" description="RCC1-like" evidence="4">
    <location>
        <begin position="64"/>
        <end position="531"/>
    </location>
</feature>
<reference evidence="5 6" key="1">
    <citation type="journal article" date="2017" name="Mol. Ecol.">
        <title>Comparative and population genomic landscape of Phellinus noxius: A hypervariable fungus causing root rot in trees.</title>
        <authorList>
            <person name="Chung C.L."/>
            <person name="Lee T.J."/>
            <person name="Akiba M."/>
            <person name="Lee H.H."/>
            <person name="Kuo T.H."/>
            <person name="Liu D."/>
            <person name="Ke H.M."/>
            <person name="Yokoi T."/>
            <person name="Roa M.B."/>
            <person name="Lu M.J."/>
            <person name="Chang Y.Y."/>
            <person name="Ann P.J."/>
            <person name="Tsai J.N."/>
            <person name="Chen C.Y."/>
            <person name="Tzean S.S."/>
            <person name="Ota Y."/>
            <person name="Hattori T."/>
            <person name="Sahashi N."/>
            <person name="Liou R.F."/>
            <person name="Kikuchi T."/>
            <person name="Tsai I.J."/>
        </authorList>
    </citation>
    <scope>NUCLEOTIDE SEQUENCE [LARGE SCALE GENOMIC DNA]</scope>
    <source>
        <strain evidence="5 6">FFPRI411160</strain>
    </source>
</reference>
<accession>A0A286UHC1</accession>
<feature type="repeat" description="RCC1" evidence="3">
    <location>
        <begin position="133"/>
        <end position="201"/>
    </location>
</feature>
<feature type="repeat" description="RCC1" evidence="3">
    <location>
        <begin position="313"/>
        <end position="377"/>
    </location>
</feature>
<feature type="repeat" description="RCC1" evidence="3">
    <location>
        <begin position="474"/>
        <end position="536"/>
    </location>
</feature>
<keyword evidence="1" id="KW-0344">Guanine-nucleotide releasing factor</keyword>
<dbReference type="PANTHER" id="PTHR45982">
    <property type="entry name" value="REGULATOR OF CHROMOSOME CONDENSATION"/>
    <property type="match status" value="1"/>
</dbReference>
<keyword evidence="2" id="KW-0677">Repeat</keyword>
<proteinExistence type="predicted"/>
<dbReference type="FunCoup" id="A0A286UHC1">
    <property type="interactions" value="722"/>
</dbReference>
<dbReference type="PRINTS" id="PR00633">
    <property type="entry name" value="RCCNDNSATION"/>
</dbReference>
<dbReference type="PROSITE" id="PS50012">
    <property type="entry name" value="RCC1_3"/>
    <property type="match status" value="6"/>
</dbReference>
<keyword evidence="6" id="KW-1185">Reference proteome</keyword>
<evidence type="ECO:0000313" key="6">
    <source>
        <dbReference type="Proteomes" id="UP000217199"/>
    </source>
</evidence>
<evidence type="ECO:0000256" key="1">
    <source>
        <dbReference type="ARBA" id="ARBA00022658"/>
    </source>
</evidence>
<dbReference type="InParanoid" id="A0A286UHC1"/>
<sequence length="538" mass="59314">MADRRKRSHTISYSPYELQRSAQKRVRKDDSNTTTTITTITTTEVTLPLNDLPIPISHPRPFRQLFVCGTGDFGQLGLGVTTENTHIDKPELHYFLDLVISINSKNGSKDPCEAAIEQVCSGGMHSLVVDELGHIWSWGVNDQGALGRKTVGVQEIDDPTREIPSEFVESLPKNVHELIEGSFRAVRVSAGDSFSIALDSEGRIKGWGCFNSSEGCMGFHPYSNTRKPEMLPISIPFPEDVRFVSIACGGNHIVALTQFGTVYTWGNGEHGELGRRIVVRRKTNGLVPERLSLRRIVYVGAGGYNSFAIDELGHVFAWGLNNLRQCGIPFTQEVDSKNIVLWEPTEITSLSPQALGKGRRVIQICGGESHTLFLLNDGTVYGCGRCNDYELGLATDHPEMIKLCTTEGETLPRGVSDSRAHSYIAIPTLIHFPPPPTPEDPDPVMSPYGETQKPNIIVRIAARSRHSFAVSENGHAYAWGCGQLGELGFGSVECQQTPRRMRGDTLDQLRTDGAGWKWLIEDVCAGDHHTILLARKTL</sequence>
<protein>
    <submittedName>
        <fullName evidence="5">RCC1 BLIP-II</fullName>
    </submittedName>
</protein>
<dbReference type="GO" id="GO:0005737">
    <property type="term" value="C:cytoplasm"/>
    <property type="evidence" value="ECO:0007669"/>
    <property type="project" value="TreeGrafter"/>
</dbReference>